<feature type="region of interest" description="Disordered" evidence="2">
    <location>
        <begin position="27"/>
        <end position="87"/>
    </location>
</feature>
<dbReference type="EMBL" id="BJWL01000006">
    <property type="protein sequence ID" value="GFY89267.1"/>
    <property type="molecule type" value="Genomic_DNA"/>
</dbReference>
<organism evidence="5 6">
    <name type="scientific">Actinidia rufa</name>
    <dbReference type="NCBI Taxonomy" id="165716"/>
    <lineage>
        <taxon>Eukaryota</taxon>
        <taxon>Viridiplantae</taxon>
        <taxon>Streptophyta</taxon>
        <taxon>Embryophyta</taxon>
        <taxon>Tracheophyta</taxon>
        <taxon>Spermatophyta</taxon>
        <taxon>Magnoliopsida</taxon>
        <taxon>eudicotyledons</taxon>
        <taxon>Gunneridae</taxon>
        <taxon>Pentapetalae</taxon>
        <taxon>asterids</taxon>
        <taxon>Ericales</taxon>
        <taxon>Actinidiaceae</taxon>
        <taxon>Actinidia</taxon>
    </lineage>
</organism>
<feature type="domain" description="Protein root UVB sensitive 6 N-terminal" evidence="4">
    <location>
        <begin position="96"/>
        <end position="148"/>
    </location>
</feature>
<dbReference type="PANTHER" id="PTHR12770">
    <property type="entry name" value="RUS1 FAMILY PROTEIN C16ORF58"/>
    <property type="match status" value="1"/>
</dbReference>
<dbReference type="Pfam" id="PF04884">
    <property type="entry name" value="UVB_sens_prot"/>
    <property type="match status" value="1"/>
</dbReference>
<dbReference type="InterPro" id="IPR054549">
    <property type="entry name" value="UVB_sens_RUS_dom"/>
</dbReference>
<evidence type="ECO:0000313" key="5">
    <source>
        <dbReference type="EMBL" id="GFY89267.1"/>
    </source>
</evidence>
<dbReference type="PANTHER" id="PTHR12770:SF20">
    <property type="entry name" value="PROTEIN ROOT UVB SENSITIVE 6"/>
    <property type="match status" value="1"/>
</dbReference>
<dbReference type="InterPro" id="IPR057404">
    <property type="entry name" value="RUS6_N"/>
</dbReference>
<dbReference type="AlphaFoldDB" id="A0A7J0EUK6"/>
<evidence type="ECO:0000313" key="6">
    <source>
        <dbReference type="Proteomes" id="UP000585474"/>
    </source>
</evidence>
<evidence type="ECO:0000256" key="1">
    <source>
        <dbReference type="ARBA" id="ARBA00007558"/>
    </source>
</evidence>
<proteinExistence type="inferred from homology"/>
<accession>A0A7J0EUK6</accession>
<comment type="similarity">
    <text evidence="1">Belongs to the RUS1 family.</text>
</comment>
<reference evidence="5 6" key="1">
    <citation type="submission" date="2019-07" db="EMBL/GenBank/DDBJ databases">
        <title>De Novo Assembly of kiwifruit Actinidia rufa.</title>
        <authorList>
            <person name="Sugita-Konishi S."/>
            <person name="Sato K."/>
            <person name="Mori E."/>
            <person name="Abe Y."/>
            <person name="Kisaki G."/>
            <person name="Hamano K."/>
            <person name="Suezawa K."/>
            <person name="Otani M."/>
            <person name="Fukuda T."/>
            <person name="Manabe T."/>
            <person name="Gomi K."/>
            <person name="Tabuchi M."/>
            <person name="Akimitsu K."/>
            <person name="Kataoka I."/>
        </authorList>
    </citation>
    <scope>NUCLEOTIDE SEQUENCE [LARGE SCALE GENOMIC DNA]</scope>
    <source>
        <strain evidence="6">cv. Fuchu</strain>
    </source>
</reference>
<sequence length="244" mass="27565">MIPPVSHHIQLADAHLYNCMRLPSREAKRNRPALPPSLSRPPASRSSLHRRKCLLTRVSSSARRYRSAPTSPSLRHHCPPPGGCGKRRAEARGGNLGLVEKQFVDSSLSLIYFEEIDGRRWKYLAENEGSSKRFKKGSIRAVCLQTPQAPLRGLVYAVALIEYVVQELMSFIRSYVVPEGFPDSVTPSYMPYMTWRALKNLFGGAMGVFTTHTFEFSWSRQKQGQSWCCSNQLDSQASTLVTRY</sequence>
<keyword evidence="6" id="KW-1185">Reference proteome</keyword>
<name>A0A7J0EUK6_9ERIC</name>
<feature type="compositionally biased region" description="Low complexity" evidence="2">
    <location>
        <begin position="56"/>
        <end position="73"/>
    </location>
</feature>
<evidence type="ECO:0000259" key="3">
    <source>
        <dbReference type="Pfam" id="PF04884"/>
    </source>
</evidence>
<feature type="domain" description="Protein root UVB sensitive/RUS" evidence="3">
    <location>
        <begin position="166"/>
        <end position="213"/>
    </location>
</feature>
<evidence type="ECO:0000259" key="4">
    <source>
        <dbReference type="Pfam" id="PF24162"/>
    </source>
</evidence>
<dbReference type="InterPro" id="IPR006968">
    <property type="entry name" value="RUS_fam"/>
</dbReference>
<dbReference type="OrthoDB" id="364779at2759"/>
<protein>
    <submittedName>
        <fullName evidence="5">Root UVB sensitive protein</fullName>
    </submittedName>
</protein>
<evidence type="ECO:0000256" key="2">
    <source>
        <dbReference type="SAM" id="MobiDB-lite"/>
    </source>
</evidence>
<dbReference type="Pfam" id="PF24162">
    <property type="entry name" value="RUS6_N"/>
    <property type="match status" value="1"/>
</dbReference>
<gene>
    <name evidence="5" type="ORF">Acr_06g0012070</name>
</gene>
<comment type="caution">
    <text evidence="5">The sequence shown here is derived from an EMBL/GenBank/DDBJ whole genome shotgun (WGS) entry which is preliminary data.</text>
</comment>
<dbReference type="Proteomes" id="UP000585474">
    <property type="component" value="Unassembled WGS sequence"/>
</dbReference>